<dbReference type="AlphaFoldDB" id="A0AAD5CQG5"/>
<dbReference type="Proteomes" id="UP001206925">
    <property type="component" value="Unassembled WGS sequence"/>
</dbReference>
<evidence type="ECO:0000313" key="2">
    <source>
        <dbReference type="Proteomes" id="UP001206925"/>
    </source>
</evidence>
<evidence type="ECO:0000313" key="1">
    <source>
        <dbReference type="EMBL" id="KAI7745934.1"/>
    </source>
</evidence>
<comment type="caution">
    <text evidence="1">The sequence shown here is derived from an EMBL/GenBank/DDBJ whole genome shotgun (WGS) entry which is preliminary data.</text>
</comment>
<accession>A0AAD5CQG5</accession>
<organism evidence="1 2">
    <name type="scientific">Ambrosia artemisiifolia</name>
    <name type="common">Common ragweed</name>
    <dbReference type="NCBI Taxonomy" id="4212"/>
    <lineage>
        <taxon>Eukaryota</taxon>
        <taxon>Viridiplantae</taxon>
        <taxon>Streptophyta</taxon>
        <taxon>Embryophyta</taxon>
        <taxon>Tracheophyta</taxon>
        <taxon>Spermatophyta</taxon>
        <taxon>Magnoliopsida</taxon>
        <taxon>eudicotyledons</taxon>
        <taxon>Gunneridae</taxon>
        <taxon>Pentapetalae</taxon>
        <taxon>asterids</taxon>
        <taxon>campanulids</taxon>
        <taxon>Asterales</taxon>
        <taxon>Asteraceae</taxon>
        <taxon>Asteroideae</taxon>
        <taxon>Heliantheae alliance</taxon>
        <taxon>Heliantheae</taxon>
        <taxon>Ambrosia</taxon>
    </lineage>
</organism>
<keyword evidence="2" id="KW-1185">Reference proteome</keyword>
<name>A0AAD5CQG5_AMBAR</name>
<protein>
    <submittedName>
        <fullName evidence="1">Uncharacterized protein</fullName>
    </submittedName>
</protein>
<reference evidence="1" key="1">
    <citation type="submission" date="2022-06" db="EMBL/GenBank/DDBJ databases">
        <title>Uncovering the hologenomic basis of an extraordinary plant invasion.</title>
        <authorList>
            <person name="Bieker V.C."/>
            <person name="Martin M.D."/>
            <person name="Gilbert T."/>
            <person name="Hodgins K."/>
            <person name="Battlay P."/>
            <person name="Petersen B."/>
            <person name="Wilson J."/>
        </authorList>
    </citation>
    <scope>NUCLEOTIDE SEQUENCE</scope>
    <source>
        <strain evidence="1">AA19_3_7</strain>
        <tissue evidence="1">Leaf</tissue>
    </source>
</reference>
<dbReference type="EMBL" id="JAMZMK010007090">
    <property type="protein sequence ID" value="KAI7745934.1"/>
    <property type="molecule type" value="Genomic_DNA"/>
</dbReference>
<proteinExistence type="predicted"/>
<sequence length="62" mass="6330">MVDRKITEKGKETVEVASGGRYGFVGSGYLGGYGGMGSGGCLYDGMVGVASPRETMFGGVEN</sequence>
<gene>
    <name evidence="1" type="ORF">M8C21_023362</name>
</gene>